<evidence type="ECO:0000256" key="2">
    <source>
        <dbReference type="ARBA" id="ARBA00022500"/>
    </source>
</evidence>
<dbReference type="InterPro" id="IPR035909">
    <property type="entry name" value="CheB_C"/>
</dbReference>
<keyword evidence="2 5" id="KW-0145">Chemotaxis</keyword>
<evidence type="ECO:0000259" key="9">
    <source>
        <dbReference type="PROSITE" id="PS50110"/>
    </source>
</evidence>
<comment type="similarity">
    <text evidence="5">Belongs to the CheB family.</text>
</comment>
<comment type="PTM">
    <text evidence="5">Phosphorylated by CheA. Phosphorylation of the N-terminal regulatory domain activates the methylesterase activity.</text>
</comment>
<keyword evidence="1 5" id="KW-0963">Cytoplasm</keyword>
<dbReference type="CDD" id="cd17541">
    <property type="entry name" value="REC_CheB-like"/>
    <property type="match status" value="1"/>
</dbReference>
<dbReference type="PIRSF" id="PIRSF000876">
    <property type="entry name" value="RR_chemtxs_CheB"/>
    <property type="match status" value="1"/>
</dbReference>
<dbReference type="GO" id="GO:0006935">
    <property type="term" value="P:chemotaxis"/>
    <property type="evidence" value="ECO:0007669"/>
    <property type="project" value="UniProtKB-UniRule"/>
</dbReference>
<feature type="domain" description="CheB-type methylesterase" evidence="10">
    <location>
        <begin position="156"/>
        <end position="343"/>
    </location>
</feature>
<feature type="domain" description="Response regulatory" evidence="9">
    <location>
        <begin position="5"/>
        <end position="122"/>
    </location>
</feature>
<dbReference type="HAMAP" id="MF_00099">
    <property type="entry name" value="CheB_chemtxs"/>
    <property type="match status" value="1"/>
</dbReference>
<dbReference type="SUPFAM" id="SSF52738">
    <property type="entry name" value="Methylesterase CheB, C-terminal domain"/>
    <property type="match status" value="1"/>
</dbReference>
<dbReference type="Proteomes" id="UP000469011">
    <property type="component" value="Unassembled WGS sequence"/>
</dbReference>
<name>A0A6N9T3C6_9HYPH</name>
<organism evidence="11 12">
    <name type="scientific">Jiella pacifica</name>
    <dbReference type="NCBI Taxonomy" id="2696469"/>
    <lineage>
        <taxon>Bacteria</taxon>
        <taxon>Pseudomonadati</taxon>
        <taxon>Pseudomonadota</taxon>
        <taxon>Alphaproteobacteria</taxon>
        <taxon>Hyphomicrobiales</taxon>
        <taxon>Aurantimonadaceae</taxon>
        <taxon>Jiella</taxon>
    </lineage>
</organism>
<keyword evidence="12" id="KW-1185">Reference proteome</keyword>
<dbReference type="NCBIfam" id="NF009206">
    <property type="entry name" value="PRK12555.1"/>
    <property type="match status" value="1"/>
</dbReference>
<evidence type="ECO:0000313" key="12">
    <source>
        <dbReference type="Proteomes" id="UP000469011"/>
    </source>
</evidence>
<dbReference type="PROSITE" id="PS50122">
    <property type="entry name" value="CHEB"/>
    <property type="match status" value="1"/>
</dbReference>
<dbReference type="EC" id="3.5.1.44" evidence="5"/>
<evidence type="ECO:0000256" key="4">
    <source>
        <dbReference type="ARBA" id="ARBA00048267"/>
    </source>
</evidence>
<comment type="domain">
    <text evidence="5">Contains a C-terminal catalytic domain, and an N-terminal region which modulates catalytic activity.</text>
</comment>
<dbReference type="Gene3D" id="3.40.50.2300">
    <property type="match status" value="1"/>
</dbReference>
<dbReference type="GO" id="GO:0050568">
    <property type="term" value="F:protein-glutamine glutaminase activity"/>
    <property type="evidence" value="ECO:0007669"/>
    <property type="project" value="UniProtKB-UniRule"/>
</dbReference>
<dbReference type="EC" id="3.1.1.61" evidence="5"/>
<feature type="active site" evidence="5 6">
    <location>
        <position position="166"/>
    </location>
</feature>
<dbReference type="GO" id="GO:0032259">
    <property type="term" value="P:methylation"/>
    <property type="evidence" value="ECO:0007669"/>
    <property type="project" value="UniProtKB-KW"/>
</dbReference>
<dbReference type="SUPFAM" id="SSF52172">
    <property type="entry name" value="CheY-like"/>
    <property type="match status" value="1"/>
</dbReference>
<keyword evidence="11" id="KW-0489">Methyltransferase</keyword>
<evidence type="ECO:0000259" key="10">
    <source>
        <dbReference type="PROSITE" id="PS50122"/>
    </source>
</evidence>
<dbReference type="RefSeq" id="WP_163463998.1">
    <property type="nucleotide sequence ID" value="NZ_JAAAMG010000012.1"/>
</dbReference>
<evidence type="ECO:0000256" key="6">
    <source>
        <dbReference type="PROSITE-ProRule" id="PRU00050"/>
    </source>
</evidence>
<feature type="region of interest" description="Disordered" evidence="8">
    <location>
        <begin position="129"/>
        <end position="154"/>
    </location>
</feature>
<dbReference type="Pfam" id="PF00072">
    <property type="entry name" value="Response_reg"/>
    <property type="match status" value="1"/>
</dbReference>
<dbReference type="PROSITE" id="PS50110">
    <property type="entry name" value="RESPONSE_REGULATORY"/>
    <property type="match status" value="1"/>
</dbReference>
<reference evidence="11 12" key="1">
    <citation type="submission" date="2020-01" db="EMBL/GenBank/DDBJ databases">
        <title>Jiella pacifica sp. nov.</title>
        <authorList>
            <person name="Xue Z."/>
            <person name="Zhu S."/>
            <person name="Chen J."/>
            <person name="Yang J."/>
        </authorList>
    </citation>
    <scope>NUCLEOTIDE SEQUENCE [LARGE SCALE GENOMIC DNA]</scope>
    <source>
        <strain evidence="11 12">40Bstr34</strain>
    </source>
</reference>
<dbReference type="GO" id="GO:0008168">
    <property type="term" value="F:methyltransferase activity"/>
    <property type="evidence" value="ECO:0007669"/>
    <property type="project" value="UniProtKB-KW"/>
</dbReference>
<evidence type="ECO:0000256" key="5">
    <source>
        <dbReference type="HAMAP-Rule" id="MF_00099"/>
    </source>
</evidence>
<evidence type="ECO:0000256" key="8">
    <source>
        <dbReference type="SAM" id="MobiDB-lite"/>
    </source>
</evidence>
<dbReference type="SMART" id="SM00448">
    <property type="entry name" value="REC"/>
    <property type="match status" value="1"/>
</dbReference>
<keyword evidence="11" id="KW-0808">Transferase</keyword>
<feature type="active site" evidence="5 6">
    <location>
        <position position="192"/>
    </location>
</feature>
<dbReference type="GO" id="GO:0005737">
    <property type="term" value="C:cytoplasm"/>
    <property type="evidence" value="ECO:0007669"/>
    <property type="project" value="UniProtKB-SubCell"/>
</dbReference>
<dbReference type="Pfam" id="PF01339">
    <property type="entry name" value="CheB_methylest"/>
    <property type="match status" value="1"/>
</dbReference>
<accession>A0A6N9T3C6</accession>
<evidence type="ECO:0000313" key="11">
    <source>
        <dbReference type="EMBL" id="NDW05741.1"/>
    </source>
</evidence>
<feature type="modified residue" description="4-aspartylphosphate" evidence="5 7">
    <location>
        <position position="56"/>
    </location>
</feature>
<dbReference type="CDD" id="cd16432">
    <property type="entry name" value="CheB_Rec"/>
    <property type="match status" value="1"/>
</dbReference>
<comment type="function">
    <text evidence="5">Involved in chemotaxis. Part of a chemotaxis signal transduction system that modulates chemotaxis in response to various stimuli. Catalyzes the demethylation of specific methylglutamate residues introduced into the chemoreceptors (methyl-accepting chemotaxis proteins or MCP) by CheR. Also mediates the irreversible deamidation of specific glutamine residues to glutamic acid.</text>
</comment>
<proteinExistence type="inferred from homology"/>
<dbReference type="InterPro" id="IPR008248">
    <property type="entry name" value="CheB-like"/>
</dbReference>
<dbReference type="PANTHER" id="PTHR42872">
    <property type="entry name" value="PROTEIN-GLUTAMATE METHYLESTERASE/PROTEIN-GLUTAMINE GLUTAMINASE"/>
    <property type="match status" value="1"/>
</dbReference>
<dbReference type="GO" id="GO:0000156">
    <property type="term" value="F:phosphorelay response regulator activity"/>
    <property type="evidence" value="ECO:0007669"/>
    <property type="project" value="InterPro"/>
</dbReference>
<comment type="catalytic activity">
    <reaction evidence="5">
        <text>L-glutaminyl-[protein] + H2O = L-glutamyl-[protein] + NH4(+)</text>
        <dbReference type="Rhea" id="RHEA:16441"/>
        <dbReference type="Rhea" id="RHEA-COMP:10207"/>
        <dbReference type="Rhea" id="RHEA-COMP:10208"/>
        <dbReference type="ChEBI" id="CHEBI:15377"/>
        <dbReference type="ChEBI" id="CHEBI:28938"/>
        <dbReference type="ChEBI" id="CHEBI:29973"/>
        <dbReference type="ChEBI" id="CHEBI:30011"/>
        <dbReference type="EC" id="3.5.1.44"/>
    </reaction>
</comment>
<dbReference type="InterPro" id="IPR011006">
    <property type="entry name" value="CheY-like_superfamily"/>
</dbReference>
<dbReference type="InterPro" id="IPR001789">
    <property type="entry name" value="Sig_transdc_resp-reg_receiver"/>
</dbReference>
<evidence type="ECO:0000256" key="7">
    <source>
        <dbReference type="PROSITE-ProRule" id="PRU00169"/>
    </source>
</evidence>
<protein>
    <recommendedName>
        <fullName evidence="5">Protein-glutamate methylesterase/protein-glutamine glutaminase</fullName>
        <ecNumber evidence="5">3.1.1.61</ecNumber>
        <ecNumber evidence="5">3.5.1.44</ecNumber>
    </recommendedName>
</protein>
<keyword evidence="5 7" id="KW-0597">Phosphoprotein</keyword>
<comment type="subcellular location">
    <subcellularLocation>
        <location evidence="5">Cytoplasm</location>
    </subcellularLocation>
</comment>
<dbReference type="NCBIfam" id="NF001965">
    <property type="entry name" value="PRK00742.1"/>
    <property type="match status" value="1"/>
</dbReference>
<keyword evidence="3 5" id="KW-0378">Hydrolase</keyword>
<dbReference type="InterPro" id="IPR000673">
    <property type="entry name" value="Sig_transdc_resp-reg_Me-estase"/>
</dbReference>
<dbReference type="PANTHER" id="PTHR42872:SF6">
    <property type="entry name" value="PROTEIN-GLUTAMATE METHYLESTERASE_PROTEIN-GLUTAMINE GLUTAMINASE"/>
    <property type="match status" value="1"/>
</dbReference>
<comment type="catalytic activity">
    <reaction evidence="4 5">
        <text>[protein]-L-glutamate 5-O-methyl ester + H2O = L-glutamyl-[protein] + methanol + H(+)</text>
        <dbReference type="Rhea" id="RHEA:23236"/>
        <dbReference type="Rhea" id="RHEA-COMP:10208"/>
        <dbReference type="Rhea" id="RHEA-COMP:10311"/>
        <dbReference type="ChEBI" id="CHEBI:15377"/>
        <dbReference type="ChEBI" id="CHEBI:15378"/>
        <dbReference type="ChEBI" id="CHEBI:17790"/>
        <dbReference type="ChEBI" id="CHEBI:29973"/>
        <dbReference type="ChEBI" id="CHEBI:82795"/>
        <dbReference type="EC" id="3.1.1.61"/>
    </reaction>
</comment>
<dbReference type="Gene3D" id="3.40.50.180">
    <property type="entry name" value="Methylesterase CheB, C-terminal domain"/>
    <property type="match status" value="1"/>
</dbReference>
<comment type="caution">
    <text evidence="11">The sequence shown here is derived from an EMBL/GenBank/DDBJ whole genome shotgun (WGS) entry which is preliminary data.</text>
</comment>
<dbReference type="AlphaFoldDB" id="A0A6N9T3C6"/>
<gene>
    <name evidence="5 11" type="primary">cheB</name>
    <name evidence="11" type="ORF">GTK09_15050</name>
</gene>
<evidence type="ECO:0000256" key="3">
    <source>
        <dbReference type="ARBA" id="ARBA00022801"/>
    </source>
</evidence>
<dbReference type="GO" id="GO:0008984">
    <property type="term" value="F:protein-glutamate methylesterase activity"/>
    <property type="evidence" value="ECO:0007669"/>
    <property type="project" value="UniProtKB-UniRule"/>
</dbReference>
<sequence length="343" mass="36287">MCAASVLVVDDSVTMRALIKHALSRDPDIVVVGEAANPYEARDKMKQLDPDVVTLDVEMPNMNGIEFLEKIMTLRPTPVIMVSNLTAPGAAATLAALEIGAFDCIAKPSARESMFSELPGLIKEAAKAKSGMAKRRKGSVTPHHSGSDPARDRRVQLPHLVAIGSSTGGVEALMQVLSEFPADCPPTVIVQHLPAAFTGSFAARLDRVSRARVSEAKGGEPLLPGHVYLAPGGMRHMIVKQGARATVALVESDTVSGHRPSVDVLFASIAKNFSGPTCGVILTGMGRDGAQGLLQMRKSGAQTFGQDEESSLVYGMPRVAHEIGAVERQLPLGRIARQIFNGG</sequence>
<dbReference type="EMBL" id="JAAAMG010000012">
    <property type="protein sequence ID" value="NDW05741.1"/>
    <property type="molecule type" value="Genomic_DNA"/>
</dbReference>
<evidence type="ECO:0000256" key="1">
    <source>
        <dbReference type="ARBA" id="ARBA00022490"/>
    </source>
</evidence>
<feature type="active site" evidence="5 6">
    <location>
        <position position="288"/>
    </location>
</feature>
<feature type="compositionally biased region" description="Basic and acidic residues" evidence="8">
    <location>
        <begin position="145"/>
        <end position="154"/>
    </location>
</feature>